<accession>A0A840GDX0</accession>
<evidence type="ECO:0000256" key="1">
    <source>
        <dbReference type="ARBA" id="ARBA00022490"/>
    </source>
</evidence>
<feature type="domain" description="RsmI HTH" evidence="8">
    <location>
        <begin position="233"/>
        <end position="278"/>
    </location>
</feature>
<comment type="similarity">
    <text evidence="6">Belongs to the methyltransferase superfamily. RsmI family.</text>
</comment>
<dbReference type="GO" id="GO:0005737">
    <property type="term" value="C:cytoplasm"/>
    <property type="evidence" value="ECO:0007669"/>
    <property type="project" value="UniProtKB-SubCell"/>
</dbReference>
<dbReference type="Pfam" id="PF23016">
    <property type="entry name" value="RsmI_C"/>
    <property type="match status" value="1"/>
</dbReference>
<dbReference type="OrthoDB" id="9809084at2"/>
<evidence type="ECO:0000256" key="5">
    <source>
        <dbReference type="ARBA" id="ARBA00022691"/>
    </source>
</evidence>
<evidence type="ECO:0000256" key="2">
    <source>
        <dbReference type="ARBA" id="ARBA00022552"/>
    </source>
</evidence>
<dbReference type="InterPro" id="IPR014776">
    <property type="entry name" value="4pyrrole_Mease_sub2"/>
</dbReference>
<evidence type="ECO:0000313" key="10">
    <source>
        <dbReference type="Proteomes" id="UP000587070"/>
    </source>
</evidence>
<reference evidence="9 10" key="1">
    <citation type="submission" date="2020-08" db="EMBL/GenBank/DDBJ databases">
        <title>Genome sequencing of Purple Non-Sulfur Bacteria from various extreme environments.</title>
        <authorList>
            <person name="Mayer M."/>
        </authorList>
    </citation>
    <scope>NUCLEOTIDE SEQUENCE [LARGE SCALE GENOMIC DNA]</scope>
    <source>
        <strain evidence="9 10">2761</strain>
    </source>
</reference>
<dbReference type="Gene3D" id="3.40.1010.10">
    <property type="entry name" value="Cobalt-precorrin-4 Transmethylase, Domain 1"/>
    <property type="match status" value="1"/>
</dbReference>
<gene>
    <name evidence="6" type="primary">rsmI</name>
    <name evidence="9" type="ORF">GGD90_003238</name>
</gene>
<comment type="caution">
    <text evidence="9">The sequence shown here is derived from an EMBL/GenBank/DDBJ whole genome shotgun (WGS) entry which is preliminary data.</text>
</comment>
<name>A0A840GDX0_RHOTE</name>
<evidence type="ECO:0000256" key="3">
    <source>
        <dbReference type="ARBA" id="ARBA00022603"/>
    </source>
</evidence>
<comment type="function">
    <text evidence="6">Catalyzes the 2'-O-methylation of the ribose of cytidine 1402 (C1402) in 16S rRNA.</text>
</comment>
<evidence type="ECO:0000256" key="4">
    <source>
        <dbReference type="ARBA" id="ARBA00022679"/>
    </source>
</evidence>
<dbReference type="Gene3D" id="3.30.950.10">
    <property type="entry name" value="Methyltransferase, Cobalt-precorrin-4 Transmethylase, Domain 2"/>
    <property type="match status" value="1"/>
</dbReference>
<dbReference type="EC" id="2.1.1.198" evidence="6"/>
<dbReference type="InterPro" id="IPR018063">
    <property type="entry name" value="SAM_MeTrfase_RsmI_CS"/>
</dbReference>
<proteinExistence type="inferred from homology"/>
<dbReference type="InterPro" id="IPR008189">
    <property type="entry name" value="rRNA_ssu_MeTfrase_I"/>
</dbReference>
<keyword evidence="10" id="KW-1185">Reference proteome</keyword>
<dbReference type="InterPro" id="IPR000878">
    <property type="entry name" value="4pyrrol_Mease"/>
</dbReference>
<keyword evidence="1 6" id="KW-0963">Cytoplasm</keyword>
<evidence type="ECO:0000259" key="8">
    <source>
        <dbReference type="Pfam" id="PF23016"/>
    </source>
</evidence>
<comment type="catalytic activity">
    <reaction evidence="6">
        <text>cytidine(1402) in 16S rRNA + S-adenosyl-L-methionine = 2'-O-methylcytidine(1402) in 16S rRNA + S-adenosyl-L-homocysteine + H(+)</text>
        <dbReference type="Rhea" id="RHEA:42924"/>
        <dbReference type="Rhea" id="RHEA-COMP:10285"/>
        <dbReference type="Rhea" id="RHEA-COMP:10286"/>
        <dbReference type="ChEBI" id="CHEBI:15378"/>
        <dbReference type="ChEBI" id="CHEBI:57856"/>
        <dbReference type="ChEBI" id="CHEBI:59789"/>
        <dbReference type="ChEBI" id="CHEBI:74495"/>
        <dbReference type="ChEBI" id="CHEBI:82748"/>
        <dbReference type="EC" id="2.1.1.198"/>
    </reaction>
</comment>
<dbReference type="EMBL" id="JACIGE010000014">
    <property type="protein sequence ID" value="MBB4248838.1"/>
    <property type="molecule type" value="Genomic_DNA"/>
</dbReference>
<comment type="subcellular location">
    <subcellularLocation>
        <location evidence="6">Cytoplasm</location>
    </subcellularLocation>
</comment>
<dbReference type="InterPro" id="IPR014777">
    <property type="entry name" value="4pyrrole_Mease_sub1"/>
</dbReference>
<keyword evidence="5 6" id="KW-0949">S-adenosyl-L-methionine</keyword>
<dbReference type="HAMAP" id="MF_01877">
    <property type="entry name" value="16SrRNA_methyltr_I"/>
    <property type="match status" value="1"/>
</dbReference>
<keyword evidence="3 6" id="KW-0489">Methyltransferase</keyword>
<keyword evidence="4 6" id="KW-0808">Transferase</keyword>
<dbReference type="Pfam" id="PF00590">
    <property type="entry name" value="TP_methylase"/>
    <property type="match status" value="1"/>
</dbReference>
<keyword evidence="2 6" id="KW-0698">rRNA processing</keyword>
<dbReference type="InterPro" id="IPR053910">
    <property type="entry name" value="RsmI_HTH"/>
</dbReference>
<dbReference type="PANTHER" id="PTHR46111:SF1">
    <property type="entry name" value="RIBOSOMAL RNA SMALL SUBUNIT METHYLTRANSFERASE I"/>
    <property type="match status" value="1"/>
</dbReference>
<protein>
    <recommendedName>
        <fullName evidence="6">Ribosomal RNA small subunit methyltransferase I</fullName>
        <ecNumber evidence="6">2.1.1.198</ecNumber>
    </recommendedName>
    <alternativeName>
        <fullName evidence="6">16S rRNA 2'-O-ribose C1402 methyltransferase</fullName>
    </alternativeName>
    <alternativeName>
        <fullName evidence="6">rRNA (cytidine-2'-O-)-methyltransferase RsmI</fullName>
    </alternativeName>
</protein>
<dbReference type="PROSITE" id="PS01296">
    <property type="entry name" value="RSMI"/>
    <property type="match status" value="1"/>
</dbReference>
<dbReference type="CDD" id="cd11648">
    <property type="entry name" value="RsmI"/>
    <property type="match status" value="1"/>
</dbReference>
<dbReference type="FunFam" id="3.30.950.10:FF:000002">
    <property type="entry name" value="Ribosomal RNA small subunit methyltransferase I"/>
    <property type="match status" value="1"/>
</dbReference>
<evidence type="ECO:0000259" key="7">
    <source>
        <dbReference type="Pfam" id="PF00590"/>
    </source>
</evidence>
<feature type="domain" description="Tetrapyrrole methylase" evidence="7">
    <location>
        <begin position="8"/>
        <end position="207"/>
    </location>
</feature>
<dbReference type="AlphaFoldDB" id="A0A840GDX0"/>
<dbReference type="SUPFAM" id="SSF53790">
    <property type="entry name" value="Tetrapyrrole methylase"/>
    <property type="match status" value="1"/>
</dbReference>
<evidence type="ECO:0000256" key="6">
    <source>
        <dbReference type="HAMAP-Rule" id="MF_01877"/>
    </source>
</evidence>
<dbReference type="GO" id="GO:0070677">
    <property type="term" value="F:rRNA (cytosine-2'-O-)-methyltransferase activity"/>
    <property type="evidence" value="ECO:0007669"/>
    <property type="project" value="UniProtKB-UniRule"/>
</dbReference>
<dbReference type="Proteomes" id="UP000587070">
    <property type="component" value="Unassembled WGS sequence"/>
</dbReference>
<dbReference type="RefSeq" id="WP_153117709.1">
    <property type="nucleotide sequence ID" value="NZ_JACIGE010000014.1"/>
</dbReference>
<dbReference type="InterPro" id="IPR035996">
    <property type="entry name" value="4pyrrol_Methylase_sf"/>
</dbReference>
<dbReference type="NCBIfam" id="TIGR00096">
    <property type="entry name" value="16S rRNA (cytidine(1402)-2'-O)-methyltransferase"/>
    <property type="match status" value="1"/>
</dbReference>
<dbReference type="PIRSF" id="PIRSF005917">
    <property type="entry name" value="MTase_YraL"/>
    <property type="match status" value="1"/>
</dbReference>
<evidence type="ECO:0000313" key="9">
    <source>
        <dbReference type="EMBL" id="MBB4248838.1"/>
    </source>
</evidence>
<dbReference type="FunFam" id="3.40.1010.10:FF:000007">
    <property type="entry name" value="Ribosomal RNA small subunit methyltransferase I"/>
    <property type="match status" value="1"/>
</dbReference>
<dbReference type="PANTHER" id="PTHR46111">
    <property type="entry name" value="RIBOSOMAL RNA SMALL SUBUNIT METHYLTRANSFERASE I"/>
    <property type="match status" value="1"/>
</dbReference>
<sequence length="285" mass="29962">MTEESPALYLAPTPIGNLGDITVRTLEVLRAVRWVAAEDTRHSAPLLARFGCAAKMIACHEHNEEAAAAQVIGRLADGESVALVSDAGTPAISDPGARLVARVRDAGYRVVPLPGPCAAVTAFSAAGLADAHFLFYGFLPAKAGQRQEALRGLAALPYALVFYEAPHRIVDTVAALAEAFGGERRLLLARELTKLFEQIHSCPLAEAVAWLTADSDRQRGEFVLVVAGAAAVADDGDSERVLRLLLAEGLPVKQAAKLAHAITGAAKNALYARALELRADSSAAD</sequence>
<organism evidence="9 10">
    <name type="scientific">Rhodocyclus tenuis</name>
    <name type="common">Rhodospirillum tenue</name>
    <dbReference type="NCBI Taxonomy" id="1066"/>
    <lineage>
        <taxon>Bacteria</taxon>
        <taxon>Pseudomonadati</taxon>
        <taxon>Pseudomonadota</taxon>
        <taxon>Betaproteobacteria</taxon>
        <taxon>Rhodocyclales</taxon>
        <taxon>Rhodocyclaceae</taxon>
        <taxon>Rhodocyclus</taxon>
    </lineage>
</organism>